<dbReference type="InterPro" id="IPR051563">
    <property type="entry name" value="Glycosyl_Hydrolase_51"/>
</dbReference>
<accession>A0A7G1HXG6</accession>
<dbReference type="KEGG" id="copr:Cop2CBH44_15640"/>
<dbReference type="PANTHER" id="PTHR31776:SF0">
    <property type="entry name" value="ALPHA-L-ARABINOFURANOSIDASE 1"/>
    <property type="match status" value="1"/>
</dbReference>
<evidence type="ECO:0008006" key="4">
    <source>
        <dbReference type="Google" id="ProtNLM"/>
    </source>
</evidence>
<feature type="chain" id="PRO_5028941683" description="Alpha-L-arabinofuranosidase" evidence="1">
    <location>
        <begin position="23"/>
        <end position="75"/>
    </location>
</feature>
<reference evidence="3" key="1">
    <citation type="submission" date="2020-07" db="EMBL/GenBank/DDBJ databases">
        <title>Complete genome sequencing of Coprobacter sp. strain 2CBH44.</title>
        <authorList>
            <person name="Sakamoto M."/>
            <person name="Murakami T."/>
            <person name="Mori H."/>
        </authorList>
    </citation>
    <scope>NUCLEOTIDE SEQUENCE [LARGE SCALE GENOMIC DNA]</scope>
    <source>
        <strain evidence="3">2CBH44</strain>
    </source>
</reference>
<feature type="signal peptide" evidence="1">
    <location>
        <begin position="1"/>
        <end position="22"/>
    </location>
</feature>
<evidence type="ECO:0000313" key="2">
    <source>
        <dbReference type="EMBL" id="BCI63211.1"/>
    </source>
</evidence>
<dbReference type="EMBL" id="AP023322">
    <property type="protein sequence ID" value="BCI63211.1"/>
    <property type="molecule type" value="Genomic_DNA"/>
</dbReference>
<evidence type="ECO:0000256" key="1">
    <source>
        <dbReference type="SAM" id="SignalP"/>
    </source>
</evidence>
<keyword evidence="3" id="KW-1185">Reference proteome</keyword>
<organism evidence="2 3">
    <name type="scientific">Coprobacter secundus subsp. similis</name>
    <dbReference type="NCBI Taxonomy" id="2751153"/>
    <lineage>
        <taxon>Bacteria</taxon>
        <taxon>Pseudomonadati</taxon>
        <taxon>Bacteroidota</taxon>
        <taxon>Bacteroidia</taxon>
        <taxon>Bacteroidales</taxon>
        <taxon>Barnesiellaceae</taxon>
        <taxon>Coprobacter</taxon>
    </lineage>
</organism>
<keyword evidence="1" id="KW-0732">Signal</keyword>
<dbReference type="RefSeq" id="WP_200755850.1">
    <property type="nucleotide sequence ID" value="NZ_AP023322.1"/>
</dbReference>
<proteinExistence type="predicted"/>
<dbReference type="AlphaFoldDB" id="A0A7G1HXG6"/>
<evidence type="ECO:0000313" key="3">
    <source>
        <dbReference type="Proteomes" id="UP000594042"/>
    </source>
</evidence>
<protein>
    <recommendedName>
        <fullName evidence="4">Alpha-L-arabinofuranosidase</fullName>
    </recommendedName>
</protein>
<dbReference type="GO" id="GO:0046556">
    <property type="term" value="F:alpha-L-arabinofuranosidase activity"/>
    <property type="evidence" value="ECO:0007669"/>
    <property type="project" value="TreeGrafter"/>
</dbReference>
<dbReference type="PANTHER" id="PTHR31776">
    <property type="entry name" value="ALPHA-L-ARABINOFURANOSIDASE 1"/>
    <property type="match status" value="1"/>
</dbReference>
<name>A0A7G1HXG6_9BACT</name>
<sequence length="75" mass="8470">MSKKSILLFVCSLFILSVFSQAKLLVDFQQKGASVFPSMYGIFFEEINHSGDGALYAELIQNQGFEEYVFTEFGL</sequence>
<dbReference type="Proteomes" id="UP000594042">
    <property type="component" value="Chromosome"/>
</dbReference>
<gene>
    <name evidence="2" type="ORF">Cop2CBH44_15640</name>
</gene>